<dbReference type="InterPro" id="IPR017039">
    <property type="entry name" value="Virul_fac_BrkB"/>
</dbReference>
<sequence length="388" mass="41371">MVEWVKALLERPWVAHLLRALERFNARLGKQFAAAMAYFSLLAVVPIVMFAFAVTGFVLELRPDLLQMVKDEVGKALSGDEATQGISQTIDNALSGWRSIGVTSLLLALYTGSNWVGNLKSAIRAQWRPNFDMAEDKRNIVVETLVNAGLLVVLLFLVALTFALASAGTALNTWLIGLLGLQDVTWVALVFRAGPILLSIISGWLLFSFIFWVFPQVPVPARSRAIGALVGAVGLAVLQYGAGLLAGAFSGNAAAKVFGPVVVVMLVINLFGTLTLMVAAWIATTDQPATPERDEHKFDPHSQVQGPSMPPPAHRTRALGTARRRVGSVPESLDWEPGQGQPWVTQDVARKSVKAGLGAGWVAGAAAGLGLGATVAGALGKLRRKPKD</sequence>
<feature type="transmembrane region" description="Helical" evidence="7">
    <location>
        <begin position="100"/>
        <end position="119"/>
    </location>
</feature>
<dbReference type="AlphaFoldDB" id="A0A9D1GXQ8"/>
<feature type="transmembrane region" description="Helical" evidence="7">
    <location>
        <begin position="196"/>
        <end position="214"/>
    </location>
</feature>
<comment type="caution">
    <text evidence="8">The sequence shown here is derived from an EMBL/GenBank/DDBJ whole genome shotgun (WGS) entry which is preliminary data.</text>
</comment>
<accession>A0A9D1GXQ8</accession>
<feature type="transmembrane region" description="Helical" evidence="7">
    <location>
        <begin position="32"/>
        <end position="59"/>
    </location>
</feature>
<dbReference type="EMBL" id="DVLP01000215">
    <property type="protein sequence ID" value="HIT75327.1"/>
    <property type="molecule type" value="Genomic_DNA"/>
</dbReference>
<feature type="region of interest" description="Disordered" evidence="6">
    <location>
        <begin position="289"/>
        <end position="315"/>
    </location>
</feature>
<evidence type="ECO:0000313" key="9">
    <source>
        <dbReference type="Proteomes" id="UP000886842"/>
    </source>
</evidence>
<evidence type="ECO:0000256" key="2">
    <source>
        <dbReference type="ARBA" id="ARBA00022475"/>
    </source>
</evidence>
<name>A0A9D1GXQ8_9ACTN</name>
<keyword evidence="4 7" id="KW-1133">Transmembrane helix</keyword>
<dbReference type="PANTHER" id="PTHR30213">
    <property type="entry name" value="INNER MEMBRANE PROTEIN YHJD"/>
    <property type="match status" value="1"/>
</dbReference>
<dbReference type="GO" id="GO:0005886">
    <property type="term" value="C:plasma membrane"/>
    <property type="evidence" value="ECO:0007669"/>
    <property type="project" value="UniProtKB-SubCell"/>
</dbReference>
<reference evidence="8" key="1">
    <citation type="submission" date="2020-10" db="EMBL/GenBank/DDBJ databases">
        <authorList>
            <person name="Gilroy R."/>
        </authorList>
    </citation>
    <scope>NUCLEOTIDE SEQUENCE</scope>
    <source>
        <strain evidence="8">ChiGjej1B1-24693</strain>
    </source>
</reference>
<evidence type="ECO:0000256" key="6">
    <source>
        <dbReference type="SAM" id="MobiDB-lite"/>
    </source>
</evidence>
<evidence type="ECO:0000256" key="5">
    <source>
        <dbReference type="ARBA" id="ARBA00023136"/>
    </source>
</evidence>
<evidence type="ECO:0000256" key="3">
    <source>
        <dbReference type="ARBA" id="ARBA00022692"/>
    </source>
</evidence>
<keyword evidence="5 7" id="KW-0472">Membrane</keyword>
<feature type="transmembrane region" description="Helical" evidence="7">
    <location>
        <begin position="140"/>
        <end position="165"/>
    </location>
</feature>
<feature type="transmembrane region" description="Helical" evidence="7">
    <location>
        <begin position="261"/>
        <end position="283"/>
    </location>
</feature>
<feature type="transmembrane region" description="Helical" evidence="7">
    <location>
        <begin position="171"/>
        <end position="189"/>
    </location>
</feature>
<dbReference type="Proteomes" id="UP000886842">
    <property type="component" value="Unassembled WGS sequence"/>
</dbReference>
<dbReference type="Pfam" id="PF03631">
    <property type="entry name" value="Virul_fac_BrkB"/>
    <property type="match status" value="1"/>
</dbReference>
<evidence type="ECO:0000256" key="1">
    <source>
        <dbReference type="ARBA" id="ARBA00004651"/>
    </source>
</evidence>
<comment type="subcellular location">
    <subcellularLocation>
        <location evidence="1">Cell membrane</location>
        <topology evidence="1">Multi-pass membrane protein</topology>
    </subcellularLocation>
</comment>
<evidence type="ECO:0000256" key="4">
    <source>
        <dbReference type="ARBA" id="ARBA00022989"/>
    </source>
</evidence>
<dbReference type="PANTHER" id="PTHR30213:SF1">
    <property type="entry name" value="INNER MEMBRANE PROTEIN YHJD"/>
    <property type="match status" value="1"/>
</dbReference>
<proteinExistence type="predicted"/>
<feature type="compositionally biased region" description="Basic and acidic residues" evidence="6">
    <location>
        <begin position="291"/>
        <end position="300"/>
    </location>
</feature>
<keyword evidence="2" id="KW-1003">Cell membrane</keyword>
<protein>
    <submittedName>
        <fullName evidence="8">YihY/virulence factor BrkB family protein</fullName>
    </submittedName>
</protein>
<reference evidence="8" key="2">
    <citation type="journal article" date="2021" name="PeerJ">
        <title>Extensive microbial diversity within the chicken gut microbiome revealed by metagenomics and culture.</title>
        <authorList>
            <person name="Gilroy R."/>
            <person name="Ravi A."/>
            <person name="Getino M."/>
            <person name="Pursley I."/>
            <person name="Horton D.L."/>
            <person name="Alikhan N.F."/>
            <person name="Baker D."/>
            <person name="Gharbi K."/>
            <person name="Hall N."/>
            <person name="Watson M."/>
            <person name="Adriaenssens E.M."/>
            <person name="Foster-Nyarko E."/>
            <person name="Jarju S."/>
            <person name="Secka A."/>
            <person name="Antonio M."/>
            <person name="Oren A."/>
            <person name="Chaudhuri R.R."/>
            <person name="La Ragione R."/>
            <person name="Hildebrand F."/>
            <person name="Pallen M.J."/>
        </authorList>
    </citation>
    <scope>NUCLEOTIDE SEQUENCE</scope>
    <source>
        <strain evidence="8">ChiGjej1B1-24693</strain>
    </source>
</reference>
<evidence type="ECO:0000256" key="7">
    <source>
        <dbReference type="SAM" id="Phobius"/>
    </source>
</evidence>
<feature type="transmembrane region" description="Helical" evidence="7">
    <location>
        <begin position="226"/>
        <end position="249"/>
    </location>
</feature>
<keyword evidence="3 7" id="KW-0812">Transmembrane</keyword>
<organism evidence="8 9">
    <name type="scientific">Candidatus Avipropionibacterium avicola</name>
    <dbReference type="NCBI Taxonomy" id="2840701"/>
    <lineage>
        <taxon>Bacteria</taxon>
        <taxon>Bacillati</taxon>
        <taxon>Actinomycetota</taxon>
        <taxon>Actinomycetes</taxon>
        <taxon>Propionibacteriales</taxon>
        <taxon>Propionibacteriaceae</taxon>
        <taxon>Propionibacteriaceae incertae sedis</taxon>
        <taxon>Candidatus Avipropionibacterium</taxon>
    </lineage>
</organism>
<gene>
    <name evidence="8" type="ORF">IAA98_07070</name>
</gene>
<evidence type="ECO:0000313" key="8">
    <source>
        <dbReference type="EMBL" id="HIT75327.1"/>
    </source>
</evidence>
<feature type="transmembrane region" description="Helical" evidence="7">
    <location>
        <begin position="359"/>
        <end position="379"/>
    </location>
</feature>